<feature type="chain" id="PRO_5042270311" description="Protein FAR1-RELATED SEQUENCE" evidence="2">
    <location>
        <begin position="27"/>
        <end position="859"/>
    </location>
</feature>
<feature type="compositionally biased region" description="Basic and acidic residues" evidence="1">
    <location>
        <begin position="823"/>
        <end position="834"/>
    </location>
</feature>
<keyword evidence="2" id="KW-0732">Signal</keyword>
<evidence type="ECO:0000256" key="2">
    <source>
        <dbReference type="SAM" id="SignalP"/>
    </source>
</evidence>
<evidence type="ECO:0000259" key="5">
    <source>
        <dbReference type="Pfam" id="PF14368"/>
    </source>
</evidence>
<gene>
    <name evidence="6" type="ORF">LUZ61_013623</name>
</gene>
<accession>A0AAD5Z2T7</accession>
<dbReference type="EMBL" id="JAMRDG010000002">
    <property type="protein sequence ID" value="KAJ3684459.1"/>
    <property type="molecule type" value="Genomic_DNA"/>
</dbReference>
<dbReference type="Pfam" id="PF14368">
    <property type="entry name" value="LTP_2"/>
    <property type="match status" value="1"/>
</dbReference>
<dbReference type="Pfam" id="PF03101">
    <property type="entry name" value="FAR1"/>
    <property type="match status" value="1"/>
</dbReference>
<organism evidence="6 7">
    <name type="scientific">Rhynchospora tenuis</name>
    <dbReference type="NCBI Taxonomy" id="198213"/>
    <lineage>
        <taxon>Eukaryota</taxon>
        <taxon>Viridiplantae</taxon>
        <taxon>Streptophyta</taxon>
        <taxon>Embryophyta</taxon>
        <taxon>Tracheophyta</taxon>
        <taxon>Spermatophyta</taxon>
        <taxon>Magnoliopsida</taxon>
        <taxon>Liliopsida</taxon>
        <taxon>Poales</taxon>
        <taxon>Cyperaceae</taxon>
        <taxon>Cyperoideae</taxon>
        <taxon>Rhynchosporeae</taxon>
        <taxon>Rhynchospora</taxon>
    </lineage>
</organism>
<dbReference type="Pfam" id="PF10551">
    <property type="entry name" value="MULE"/>
    <property type="match status" value="1"/>
</dbReference>
<evidence type="ECO:0000259" key="3">
    <source>
        <dbReference type="Pfam" id="PF03101"/>
    </source>
</evidence>
<dbReference type="AlphaFoldDB" id="A0AAD5Z2T7"/>
<evidence type="ECO:0008006" key="8">
    <source>
        <dbReference type="Google" id="ProtNLM"/>
    </source>
</evidence>
<feature type="domain" description="FAR1" evidence="3">
    <location>
        <begin position="297"/>
        <end position="393"/>
    </location>
</feature>
<dbReference type="PANTHER" id="PTHR47718">
    <property type="entry name" value="OS01G0519700 PROTEIN"/>
    <property type="match status" value="1"/>
</dbReference>
<reference evidence="6 7" key="1">
    <citation type="journal article" date="2022" name="Cell">
        <title>Repeat-based holocentromeres influence genome architecture and karyotype evolution.</title>
        <authorList>
            <person name="Hofstatter P.G."/>
            <person name="Thangavel G."/>
            <person name="Lux T."/>
            <person name="Neumann P."/>
            <person name="Vondrak T."/>
            <person name="Novak P."/>
            <person name="Zhang M."/>
            <person name="Costa L."/>
            <person name="Castellani M."/>
            <person name="Scott A."/>
            <person name="Toegelov H."/>
            <person name="Fuchs J."/>
            <person name="Mata-Sucre Y."/>
            <person name="Dias Y."/>
            <person name="Vanzela A.L.L."/>
            <person name="Huettel B."/>
            <person name="Almeida C.C.S."/>
            <person name="Simkova H."/>
            <person name="Souza G."/>
            <person name="Pedrosa-Harand A."/>
            <person name="Macas J."/>
            <person name="Mayer K.F.X."/>
            <person name="Houben A."/>
            <person name="Marques A."/>
        </authorList>
    </citation>
    <scope>NUCLEOTIDE SEQUENCE [LARGE SCALE GENOMIC DNA]</scope>
    <source>
        <strain evidence="6">RhyTen1mFocal</strain>
    </source>
</reference>
<evidence type="ECO:0000256" key="1">
    <source>
        <dbReference type="SAM" id="MobiDB-lite"/>
    </source>
</evidence>
<feature type="domain" description="Bifunctional inhibitor/plant lipid transfer protein/seed storage helical" evidence="5">
    <location>
        <begin position="80"/>
        <end position="151"/>
    </location>
</feature>
<comment type="caution">
    <text evidence="6">The sequence shown here is derived from an EMBL/GenBank/DDBJ whole genome shotgun (WGS) entry which is preliminary data.</text>
</comment>
<proteinExistence type="predicted"/>
<evidence type="ECO:0000259" key="4">
    <source>
        <dbReference type="Pfam" id="PF10551"/>
    </source>
</evidence>
<evidence type="ECO:0000313" key="6">
    <source>
        <dbReference type="EMBL" id="KAJ3684459.1"/>
    </source>
</evidence>
<feature type="domain" description="MULE transposase" evidence="4">
    <location>
        <begin position="516"/>
        <end position="609"/>
    </location>
</feature>
<name>A0AAD5Z2T7_9POAL</name>
<dbReference type="CDD" id="cd00010">
    <property type="entry name" value="AAI_LTSS"/>
    <property type="match status" value="1"/>
</dbReference>
<evidence type="ECO:0000313" key="7">
    <source>
        <dbReference type="Proteomes" id="UP001210211"/>
    </source>
</evidence>
<protein>
    <recommendedName>
        <fullName evidence="8">Protein FAR1-RELATED SEQUENCE</fullName>
    </recommendedName>
</protein>
<dbReference type="InterPro" id="IPR004330">
    <property type="entry name" value="FAR1_DNA_bnd_dom"/>
</dbReference>
<keyword evidence="7" id="KW-1185">Reference proteome</keyword>
<dbReference type="InterPro" id="IPR018289">
    <property type="entry name" value="MULE_transposase_dom"/>
</dbReference>
<feature type="region of interest" description="Disordered" evidence="1">
    <location>
        <begin position="823"/>
        <end position="851"/>
    </location>
</feature>
<dbReference type="InterPro" id="IPR016140">
    <property type="entry name" value="Bifunc_inhib/LTP/seed_store"/>
</dbReference>
<feature type="compositionally biased region" description="Acidic residues" evidence="1">
    <location>
        <begin position="835"/>
        <end position="851"/>
    </location>
</feature>
<feature type="signal peptide" evidence="2">
    <location>
        <begin position="1"/>
        <end position="26"/>
    </location>
</feature>
<sequence length="859" mass="97038">MENTNSFLRLLVAVLAASVFMERSLADLLPKPELLPDPLRDLPKTPIPSLPPLAPILPPVPILPPAPLPHPPIPTPDLPCYPALLTCKNISTSDPSEKCCDDLKLVYENGTDCICKVVGSLELSKELSLNNNDISTLLVECKITNTSTSICTNAALSSLNLLSLTLNLDRTGPLNLSPPSLLSVLPQISPGVTISPEFLLTPTDIFPSSSHMRFRCLGFLPKFEVDIGNNVAADVSKDVPAEVDNDVGADVNTDGAHIQINDPYIDLDGVIEEESRKLENIELYVGKEFRSIDEAYDFYNLYALVKGFSIRWNQKGKSSKGVTHLNIVCSKQGLSKRQKDRGKAVGCASKEKTPEKVRPSTRTGCKAYMRAKLVNGAIWQVTVLKDEHNHPLAPNSPAKNRGLRSQRSLTMEDKETIRNLNDQNIGPSKILEYLSIVHGGKNNLRFRRRDVSNVISTDNRKLLGRDVDSALLHFQRKQESDPEFFYAIEADEDGFVKHIFWADGRSRRAYLEFGDVVTFDTTYNTNKYSMPLAPFIGVNHHRQSIFFGMALLRSENTTNFCWLFETWLKAMYGRHPAAIITDQCPAMKKAINIVFPNTVHRSCQWHVMRKAREQLGSLYGKIPTFADELGWVINGSLTVPDFENSWAALINKHKVQTNKHLKNMFQKRDDWAPAYFRGVFFAEMTTSQRSESMNALFKLWVNAHKSIYKFVCSIDGIIENIWASEGDEDLLTMNENPQLWSKFALELDAREFYTKKVYSVFKQLLQDSCLGIVEEIERGTLYEGLLCPHALKVMCIHGIQQLPSHYILKRWCRNANAGVKRPKIEDEEKGKEVEDLTDGDELDREEDDEEEDIYWYQHA</sequence>
<dbReference type="Proteomes" id="UP001210211">
    <property type="component" value="Unassembled WGS sequence"/>
</dbReference>